<sequence>MRKTLWLGTLALAVLGWALAHGHGAHGHDHGHHHGHGHHGERLFHRLAVADAREALVRVLDEDGKELGRFTVPSPARLYPLPGGQYVLAVHREANAVSFLWGGLRLEDHGDHQDVIREVPYVAATLRTGPRPTHTFADGHRLAVFHDGDGTVALFDLRRLGLDFTPRLIATGGADHGAPALLGEALLVGSLERGQVEVYTLGGTRVTALPQACPRLHGEAVLGGVAAFGCADGVLLVERRGQGFAGRKLANPPGTPQGVRVGTLRAHPRYPFFVGNFGQGLAFIDPQAGRLEVLSLPARPVAFGFDPEGEALYVLTEDGRFHKLDPVGRRVVGSLEAVSPRAQGAPAPGMALGHGVAYLTDPARGQVVRVDLEGWQVAAQVEVGGAPSAIALFEVEGVEH</sequence>
<dbReference type="SUPFAM" id="SSF50969">
    <property type="entry name" value="YVTN repeat-like/Quinoprotein amine dehydrogenase"/>
    <property type="match status" value="1"/>
</dbReference>
<proteinExistence type="predicted"/>
<reference evidence="2 3" key="1">
    <citation type="submission" date="2019-02" db="EMBL/GenBank/DDBJ databases">
        <title>Thermus sp. a novel from hot spring.</title>
        <authorList>
            <person name="Zhao Z."/>
        </authorList>
    </citation>
    <scope>NUCLEOTIDE SEQUENCE [LARGE SCALE GENOMIC DNA]</scope>
    <source>
        <strain evidence="2 3">CFH 72773T</strain>
    </source>
</reference>
<dbReference type="Gene3D" id="2.130.10.10">
    <property type="entry name" value="YVTN repeat-like/Quinoprotein amine dehydrogenase"/>
    <property type="match status" value="1"/>
</dbReference>
<protein>
    <submittedName>
        <fullName evidence="2">Uncharacterized protein</fullName>
    </submittedName>
</protein>
<feature type="chain" id="PRO_5020318099" evidence="1">
    <location>
        <begin position="21"/>
        <end position="400"/>
    </location>
</feature>
<dbReference type="EMBL" id="SIJL01000030">
    <property type="protein sequence ID" value="TBH14863.1"/>
    <property type="molecule type" value="Genomic_DNA"/>
</dbReference>
<keyword evidence="3" id="KW-1185">Reference proteome</keyword>
<dbReference type="Proteomes" id="UP000292858">
    <property type="component" value="Unassembled WGS sequence"/>
</dbReference>
<gene>
    <name evidence="2" type="ORF">ETP66_11540</name>
</gene>
<dbReference type="InterPro" id="IPR015943">
    <property type="entry name" value="WD40/YVTN_repeat-like_dom_sf"/>
</dbReference>
<dbReference type="OrthoDB" id="24344at2"/>
<name>A0A4Q9AVY0_9DEIN</name>
<comment type="caution">
    <text evidence="2">The sequence shown here is derived from an EMBL/GenBank/DDBJ whole genome shotgun (WGS) entry which is preliminary data.</text>
</comment>
<dbReference type="InterPro" id="IPR011044">
    <property type="entry name" value="Quino_amine_DH_bsu"/>
</dbReference>
<evidence type="ECO:0000313" key="2">
    <source>
        <dbReference type="EMBL" id="TBH14863.1"/>
    </source>
</evidence>
<keyword evidence="1" id="KW-0732">Signal</keyword>
<dbReference type="RefSeq" id="WP_130842740.1">
    <property type="nucleotide sequence ID" value="NZ_SIJL01000030.1"/>
</dbReference>
<feature type="signal peptide" evidence="1">
    <location>
        <begin position="1"/>
        <end position="20"/>
    </location>
</feature>
<dbReference type="AlphaFoldDB" id="A0A4Q9AVY0"/>
<accession>A0A4Q9AVY0</accession>
<evidence type="ECO:0000313" key="3">
    <source>
        <dbReference type="Proteomes" id="UP000292858"/>
    </source>
</evidence>
<organism evidence="2 3">
    <name type="scientific">Thermus thermamylovorans</name>
    <dbReference type="NCBI Taxonomy" id="2509362"/>
    <lineage>
        <taxon>Bacteria</taxon>
        <taxon>Thermotogati</taxon>
        <taxon>Deinococcota</taxon>
        <taxon>Deinococci</taxon>
        <taxon>Thermales</taxon>
        <taxon>Thermaceae</taxon>
        <taxon>Thermus</taxon>
    </lineage>
</organism>
<evidence type="ECO:0000256" key="1">
    <source>
        <dbReference type="SAM" id="SignalP"/>
    </source>
</evidence>